<dbReference type="InterPro" id="IPR002575">
    <property type="entry name" value="Aminoglycoside_PTrfase"/>
</dbReference>
<reference evidence="2" key="1">
    <citation type="submission" date="2022-01" db="EMBL/GenBank/DDBJ databases">
        <authorList>
            <person name="Karlyshev A.V."/>
            <person name="Jaspars M."/>
        </authorList>
    </citation>
    <scope>NUCLEOTIDE SEQUENCE</scope>
    <source>
        <strain evidence="2">AGSA3-2</strain>
    </source>
</reference>
<dbReference type="InterPro" id="IPR041726">
    <property type="entry name" value="ACAD10_11_N"/>
</dbReference>
<organism evidence="2 3">
    <name type="scientific">Alloalcanivorax xenomutans</name>
    <dbReference type="NCBI Taxonomy" id="1094342"/>
    <lineage>
        <taxon>Bacteria</taxon>
        <taxon>Pseudomonadati</taxon>
        <taxon>Pseudomonadota</taxon>
        <taxon>Gammaproteobacteria</taxon>
        <taxon>Oceanospirillales</taxon>
        <taxon>Alcanivoracaceae</taxon>
        <taxon>Alloalcanivorax</taxon>
    </lineage>
</organism>
<dbReference type="KEGG" id="axe:P40_09625"/>
<evidence type="ECO:0000259" key="1">
    <source>
        <dbReference type="Pfam" id="PF01636"/>
    </source>
</evidence>
<dbReference type="InterPro" id="IPR051678">
    <property type="entry name" value="AGP_Transferase"/>
</dbReference>
<dbReference type="RefSeq" id="WP_055099875.1">
    <property type="nucleotide sequence ID" value="NZ_CBDDTQ010000005.1"/>
</dbReference>
<feature type="domain" description="Aminoglycoside phosphotransferase" evidence="1">
    <location>
        <begin position="32"/>
        <end position="257"/>
    </location>
</feature>
<dbReference type="SUPFAM" id="SSF56112">
    <property type="entry name" value="Protein kinase-like (PK-like)"/>
    <property type="match status" value="1"/>
</dbReference>
<dbReference type="Gene3D" id="3.30.200.20">
    <property type="entry name" value="Phosphorylase Kinase, domain 1"/>
    <property type="match status" value="1"/>
</dbReference>
<dbReference type="EMBL" id="JAJVKT010000032">
    <property type="protein sequence ID" value="MCE7510869.1"/>
    <property type="molecule type" value="Genomic_DNA"/>
</dbReference>
<dbReference type="AlphaFoldDB" id="A0A9Q3ZHF4"/>
<dbReference type="PANTHER" id="PTHR21310">
    <property type="entry name" value="AMINOGLYCOSIDE PHOSPHOTRANSFERASE-RELATED-RELATED"/>
    <property type="match status" value="1"/>
</dbReference>
<dbReference type="Pfam" id="PF01636">
    <property type="entry name" value="APH"/>
    <property type="match status" value="1"/>
</dbReference>
<dbReference type="Proteomes" id="UP001107961">
    <property type="component" value="Unassembled WGS sequence"/>
</dbReference>
<evidence type="ECO:0000313" key="2">
    <source>
        <dbReference type="EMBL" id="MCE7510869.1"/>
    </source>
</evidence>
<protein>
    <submittedName>
        <fullName evidence="2">Phosphotransferase family protein</fullName>
    </submittedName>
</protein>
<dbReference type="PANTHER" id="PTHR21310:SF40">
    <property type="entry name" value="AMINOGLYCOSIDE PHOSPHOTRANSFERASE DOMAIN-CONTAINING PROTEIN-RELATED"/>
    <property type="match status" value="1"/>
</dbReference>
<comment type="caution">
    <text evidence="2">The sequence shown here is derived from an EMBL/GenBank/DDBJ whole genome shotgun (WGS) entry which is preliminary data.</text>
</comment>
<dbReference type="InterPro" id="IPR011009">
    <property type="entry name" value="Kinase-like_dom_sf"/>
</dbReference>
<keyword evidence="3" id="KW-1185">Reference proteome</keyword>
<proteinExistence type="predicted"/>
<gene>
    <name evidence="2" type="ORF">LZG35_19700</name>
</gene>
<name>A0A9Q3ZHF4_9GAMM</name>
<dbReference type="Gene3D" id="3.90.1200.10">
    <property type="match status" value="1"/>
</dbReference>
<dbReference type="GeneID" id="94686693"/>
<sequence length="345" mass="38760">MKDWQSLVDLRALNTWMEQQGLGKGGIENPLPLAGGTQNLLLRFQRDGKDYVLRRPPRHLRANSNDTMRREMRLLAALSDTKVPHPRLLAACPEEDVIGVSFYLMEPIDGFNATCDFPESHGTSSDWVHRMGLSLVEGITALGAVDYEKVGLSGFGKPEGFLQRQVPRWRAQLESYQAFAEWPGAGGIPGVDRVGQWLERHRPDTFQPGIIHGDYHLANVLYCHERPELAAIVDWELTTIGDPLIDLGWLLATTPDHLDLRINQKGDTLGTAFPGRQAMIEHYRARSDRDLSHIEWYGVLACYKLGLILEGTYARACAGKAPMETGERLHNRTITLFERALGWIS</sequence>
<evidence type="ECO:0000313" key="3">
    <source>
        <dbReference type="Proteomes" id="UP001107961"/>
    </source>
</evidence>
<dbReference type="CDD" id="cd05154">
    <property type="entry name" value="ACAD10_11_N-like"/>
    <property type="match status" value="1"/>
</dbReference>
<accession>A0A9Q3ZHF4</accession>